<feature type="compositionally biased region" description="Basic and acidic residues" evidence="5">
    <location>
        <begin position="187"/>
        <end position="202"/>
    </location>
</feature>
<dbReference type="CDD" id="cd00067">
    <property type="entry name" value="GAL4"/>
    <property type="match status" value="1"/>
</dbReference>
<dbReference type="GO" id="GO:0000981">
    <property type="term" value="F:DNA-binding transcription factor activity, RNA polymerase II-specific"/>
    <property type="evidence" value="ECO:0007669"/>
    <property type="project" value="InterPro"/>
</dbReference>
<dbReference type="InterPro" id="IPR052783">
    <property type="entry name" value="Metabolic/Drug-Res_Regulator"/>
</dbReference>
<evidence type="ECO:0000256" key="4">
    <source>
        <dbReference type="ARBA" id="ARBA00023242"/>
    </source>
</evidence>
<evidence type="ECO:0000256" key="5">
    <source>
        <dbReference type="SAM" id="MobiDB-lite"/>
    </source>
</evidence>
<dbReference type="InterPro" id="IPR001138">
    <property type="entry name" value="Zn2Cys6_DnaBD"/>
</dbReference>
<dbReference type="PANTHER" id="PTHR47655:SF3">
    <property type="entry name" value="ZN(II)2CYS6 TRANSCRIPTION FACTOR (EUROFUNG)"/>
    <property type="match status" value="1"/>
</dbReference>
<gene>
    <name evidence="7" type="ORF">H103_07212</name>
</gene>
<evidence type="ECO:0000259" key="6">
    <source>
        <dbReference type="PROSITE" id="PS50048"/>
    </source>
</evidence>
<protein>
    <recommendedName>
        <fullName evidence="6">Zn(2)-C6 fungal-type domain-containing protein</fullName>
    </recommendedName>
</protein>
<dbReference type="SUPFAM" id="SSF57701">
    <property type="entry name" value="Zn2/Cys6 DNA-binding domain"/>
    <property type="match status" value="1"/>
</dbReference>
<evidence type="ECO:0000256" key="2">
    <source>
        <dbReference type="ARBA" id="ARBA00023125"/>
    </source>
</evidence>
<accession>A0A022VU28</accession>
<feature type="region of interest" description="Disordered" evidence="5">
    <location>
        <begin position="158"/>
        <end position="229"/>
    </location>
</feature>
<dbReference type="EMBL" id="KK207908">
    <property type="protein sequence ID" value="EZF49233.1"/>
    <property type="molecule type" value="Genomic_DNA"/>
</dbReference>
<keyword evidence="4" id="KW-0539">Nucleus</keyword>
<dbReference type="Proteomes" id="UP000023758">
    <property type="component" value="Unassembled WGS sequence"/>
</dbReference>
<feature type="domain" description="Zn(2)-C6 fungal-type" evidence="6">
    <location>
        <begin position="34"/>
        <end position="63"/>
    </location>
</feature>
<dbReference type="PROSITE" id="PS00463">
    <property type="entry name" value="ZN2_CY6_FUNGAL_1"/>
    <property type="match status" value="1"/>
</dbReference>
<organism evidence="7">
    <name type="scientific">Trichophyton rubrum CBS 288.86</name>
    <dbReference type="NCBI Taxonomy" id="1215330"/>
    <lineage>
        <taxon>Eukaryota</taxon>
        <taxon>Fungi</taxon>
        <taxon>Dikarya</taxon>
        <taxon>Ascomycota</taxon>
        <taxon>Pezizomycotina</taxon>
        <taxon>Eurotiomycetes</taxon>
        <taxon>Eurotiomycetidae</taxon>
        <taxon>Onygenales</taxon>
        <taxon>Arthrodermataceae</taxon>
        <taxon>Trichophyton</taxon>
    </lineage>
</organism>
<keyword evidence="2" id="KW-0238">DNA-binding</keyword>
<keyword evidence="1" id="KW-0805">Transcription regulation</keyword>
<dbReference type="Gene3D" id="4.10.240.10">
    <property type="entry name" value="Zn(2)-C6 fungal-type DNA-binding domain"/>
    <property type="match status" value="1"/>
</dbReference>
<feature type="compositionally biased region" description="Low complexity" evidence="5">
    <location>
        <begin position="211"/>
        <end position="228"/>
    </location>
</feature>
<dbReference type="OrthoDB" id="4151048at2759"/>
<evidence type="ECO:0000313" key="7">
    <source>
        <dbReference type="EMBL" id="EZF49233.1"/>
    </source>
</evidence>
<name>A0A022VU28_TRIRU</name>
<evidence type="ECO:0000256" key="3">
    <source>
        <dbReference type="ARBA" id="ARBA00023163"/>
    </source>
</evidence>
<dbReference type="PANTHER" id="PTHR47655">
    <property type="entry name" value="QUINIC ACID UTILIZATION ACTIVATOR"/>
    <property type="match status" value="1"/>
</dbReference>
<keyword evidence="3" id="KW-0804">Transcription</keyword>
<dbReference type="InterPro" id="IPR036864">
    <property type="entry name" value="Zn2-C6_fun-type_DNA-bd_sf"/>
</dbReference>
<feature type="compositionally biased region" description="Low complexity" evidence="5">
    <location>
        <begin position="1"/>
        <end position="25"/>
    </location>
</feature>
<evidence type="ECO:0000256" key="1">
    <source>
        <dbReference type="ARBA" id="ARBA00023015"/>
    </source>
</evidence>
<feature type="region of interest" description="Disordered" evidence="5">
    <location>
        <begin position="1"/>
        <end position="26"/>
    </location>
</feature>
<dbReference type="PROSITE" id="PS50048">
    <property type="entry name" value="ZN2_CY6_FUNGAL_2"/>
    <property type="match status" value="1"/>
</dbReference>
<dbReference type="AlphaFoldDB" id="A0A022VU28"/>
<dbReference type="GO" id="GO:0003677">
    <property type="term" value="F:DNA binding"/>
    <property type="evidence" value="ECO:0007669"/>
    <property type="project" value="UniProtKB-KW"/>
</dbReference>
<dbReference type="SMART" id="SM00066">
    <property type="entry name" value="GAL4"/>
    <property type="match status" value="1"/>
</dbReference>
<dbReference type="HOGENOM" id="CLU_054609_0_0_1"/>
<reference evidence="7" key="1">
    <citation type="submission" date="2014-02" db="EMBL/GenBank/DDBJ databases">
        <title>The Genome Sequence of Trichophyton rubrum (morphotype fischeri) CBS 288.86.</title>
        <authorList>
            <consortium name="The Broad Institute Genomics Platform"/>
            <person name="Cuomo C.A."/>
            <person name="White T.C."/>
            <person name="Graser Y."/>
            <person name="Martinez-Rossi N."/>
            <person name="Heitman J."/>
            <person name="Young S.K."/>
            <person name="Zeng Q."/>
            <person name="Gargeya S."/>
            <person name="Abouelleil A."/>
            <person name="Alvarado L."/>
            <person name="Chapman S.B."/>
            <person name="Gainer-Dewar J."/>
            <person name="Goldberg J."/>
            <person name="Griggs A."/>
            <person name="Gujja S."/>
            <person name="Hansen M."/>
            <person name="Howarth C."/>
            <person name="Imamovic A."/>
            <person name="Larimer J."/>
            <person name="Martinez D."/>
            <person name="Murphy C."/>
            <person name="Pearson M.D."/>
            <person name="Persinoti G."/>
            <person name="Poon T."/>
            <person name="Priest M."/>
            <person name="Roberts A.D."/>
            <person name="Saif S."/>
            <person name="Shea T.D."/>
            <person name="Sykes S.N."/>
            <person name="Wortman J."/>
            <person name="Nusbaum C."/>
            <person name="Birren B."/>
        </authorList>
    </citation>
    <scope>NUCLEOTIDE SEQUENCE [LARGE SCALE GENOMIC DNA]</scope>
    <source>
        <strain evidence="7">CBS 288.86</strain>
    </source>
</reference>
<dbReference type="Pfam" id="PF00172">
    <property type="entry name" value="Zn_clus"/>
    <property type="match status" value="1"/>
</dbReference>
<proteinExistence type="predicted"/>
<sequence length="333" mass="36515">MPSSRAMSSSSSPRISSLSDSNDSNGIRKRVGKACDRCRLKKSKCDGDLPCARCSADNVVCVYGERKRTHDKTYPKGYVELLEHQQTSLVFGIQEMYNLLIKGNKWPGQPLNNSHNGHPLTHDILERLGALNVADGPANAGLPRFEEDLETMQAQLLHKSPERAQVAQRPGRMELAEQTDTMGLLDQPEKMDLEEEQGRGESMDSTSEGTSPPSHATESSSPSSLPSPVLEDTFVIDSFPQALSTSEPHQGHSQLAASLQQLYYAQQQQQQQDQQTAFNPAALFSDLATARSEGIVSPQNLQLGFADALLTFDQMESIQSHNMFPDLTSSALV</sequence>
<dbReference type="GO" id="GO:0008270">
    <property type="term" value="F:zinc ion binding"/>
    <property type="evidence" value="ECO:0007669"/>
    <property type="project" value="InterPro"/>
</dbReference>